<reference evidence="2 3" key="2">
    <citation type="submission" date="2018-11" db="EMBL/GenBank/DDBJ databases">
        <authorList>
            <consortium name="Pathogen Informatics"/>
        </authorList>
    </citation>
    <scope>NUCLEOTIDE SEQUENCE [LARGE SCALE GENOMIC DNA]</scope>
</reference>
<gene>
    <name evidence="2" type="ORF">TCNE_LOCUS16552</name>
</gene>
<evidence type="ECO:0000313" key="4">
    <source>
        <dbReference type="WBParaSite" id="TCNE_0001655301-mRNA-1"/>
    </source>
</evidence>
<feature type="region of interest" description="Disordered" evidence="1">
    <location>
        <begin position="1"/>
        <end position="143"/>
    </location>
</feature>
<name>A0A183V732_TOXCA</name>
<feature type="compositionally biased region" description="Basic and acidic residues" evidence="1">
    <location>
        <begin position="87"/>
        <end position="98"/>
    </location>
</feature>
<dbReference type="WBParaSite" id="TCNE_0001655301-mRNA-1">
    <property type="protein sequence ID" value="TCNE_0001655301-mRNA-1"/>
    <property type="gene ID" value="TCNE_0001655301"/>
</dbReference>
<reference evidence="4" key="1">
    <citation type="submission" date="2016-06" db="UniProtKB">
        <authorList>
            <consortium name="WormBaseParasite"/>
        </authorList>
    </citation>
    <scope>IDENTIFICATION</scope>
</reference>
<feature type="compositionally biased region" description="Polar residues" evidence="1">
    <location>
        <begin position="480"/>
        <end position="490"/>
    </location>
</feature>
<evidence type="ECO:0000313" key="3">
    <source>
        <dbReference type="Proteomes" id="UP000050794"/>
    </source>
</evidence>
<feature type="compositionally biased region" description="Polar residues" evidence="1">
    <location>
        <begin position="99"/>
        <end position="133"/>
    </location>
</feature>
<organism evidence="3 4">
    <name type="scientific">Toxocara canis</name>
    <name type="common">Canine roundworm</name>
    <dbReference type="NCBI Taxonomy" id="6265"/>
    <lineage>
        <taxon>Eukaryota</taxon>
        <taxon>Metazoa</taxon>
        <taxon>Ecdysozoa</taxon>
        <taxon>Nematoda</taxon>
        <taxon>Chromadorea</taxon>
        <taxon>Rhabditida</taxon>
        <taxon>Spirurina</taxon>
        <taxon>Ascaridomorpha</taxon>
        <taxon>Ascaridoidea</taxon>
        <taxon>Toxocaridae</taxon>
        <taxon>Toxocara</taxon>
    </lineage>
</organism>
<evidence type="ECO:0000313" key="2">
    <source>
        <dbReference type="EMBL" id="VDM47873.1"/>
    </source>
</evidence>
<evidence type="ECO:0000256" key="1">
    <source>
        <dbReference type="SAM" id="MobiDB-lite"/>
    </source>
</evidence>
<feature type="region of interest" description="Disordered" evidence="1">
    <location>
        <begin position="480"/>
        <end position="532"/>
    </location>
</feature>
<sequence>MLPDFNMVTDKAPPFNLTVSSSELDPSSDRSSMLESESEFQRCSAPPQSKPAMEALSNEAKEHDSSSERENDSRAEAGSDTGGEHVGAPEEVRSDIEVRSSNVAQSVSVECSTNRQEQKASEQVVNGGNSAALATSKDVGQDPNSIEMECELAKQTNGQESVMDKKECPSTTFIVEYRPELSGSRITVSLQKNPSPSPSDRKDRTFTLGSAPLNTTYIVHRTGPESNTRMKCELARGNRARSSSIEEHRTSVPVEGGRNFEGPRLSKTFTVKRQLSSKSKNISSDLSENSIAMKPSTLEGSFGLSSMLEPEGVKPAVCESEFRFSNESGRVVSCKTLERRCASLLRHQCFDSHHPASVTSPTLKENRCHPLDRMTSTPNSDESSNVWLQGTTNQAPFSQYRKSASLAKCFITSGRSSTPDRTATTRALSQRVDESVTSHDVGISLARSQALLMTESSYKSPSVTLEITRAVGMEQNKRLSFSATSSSTVRIAQKPPAPLISNRHPSRPVSTTSVPGGDRDDSTETNTRRNGCCEESTFNSVAASAPTVKLAPPVTPNLPTAFDANIASRSNVSRKSLSEGDLQTISGLDGAMVRKGKKEEHSLVPKKAKIMHPAPTNELTTLRRSSRNRMAPCRHYLCERPIYRFDDRGDPVLVGTSAAHISDPFWIRNDITLPKNGTLLVERKAQVGRTVRSKSLKSRKRSRSVEDVSIKALEIFTHRLIQNTMTMVQKMRKKQNDCIRDVEDV</sequence>
<dbReference type="AlphaFoldDB" id="A0A183V732"/>
<accession>A0A183V732</accession>
<feature type="region of interest" description="Disordered" evidence="1">
    <location>
        <begin position="236"/>
        <end position="263"/>
    </location>
</feature>
<feature type="compositionally biased region" description="Low complexity" evidence="1">
    <location>
        <begin position="20"/>
        <end position="35"/>
    </location>
</feature>
<protein>
    <submittedName>
        <fullName evidence="4">F-box domain-containing protein</fullName>
    </submittedName>
</protein>
<feature type="region of interest" description="Disordered" evidence="1">
    <location>
        <begin position="188"/>
        <end position="208"/>
    </location>
</feature>
<keyword evidence="3" id="KW-1185">Reference proteome</keyword>
<proteinExistence type="predicted"/>
<dbReference type="EMBL" id="UYWY01023694">
    <property type="protein sequence ID" value="VDM47873.1"/>
    <property type="molecule type" value="Genomic_DNA"/>
</dbReference>
<feature type="compositionally biased region" description="Basic and acidic residues" evidence="1">
    <location>
        <begin position="59"/>
        <end position="77"/>
    </location>
</feature>
<dbReference type="Proteomes" id="UP000050794">
    <property type="component" value="Unassembled WGS sequence"/>
</dbReference>